<dbReference type="PROSITE" id="PS50885">
    <property type="entry name" value="HAMP"/>
    <property type="match status" value="2"/>
</dbReference>
<organism evidence="14 15">
    <name type="scientific">Malaciobacter molluscorum LMG 25693</name>
    <dbReference type="NCBI Taxonomy" id="870501"/>
    <lineage>
        <taxon>Bacteria</taxon>
        <taxon>Pseudomonadati</taxon>
        <taxon>Campylobacterota</taxon>
        <taxon>Epsilonproteobacteria</taxon>
        <taxon>Campylobacterales</taxon>
        <taxon>Arcobacteraceae</taxon>
        <taxon>Malaciobacter</taxon>
    </lineage>
</organism>
<dbReference type="PROSITE" id="PS50111">
    <property type="entry name" value="CHEMOTAXIS_TRANSDUC_2"/>
    <property type="match status" value="1"/>
</dbReference>
<keyword evidence="4 10" id="KW-0812">Transmembrane</keyword>
<evidence type="ECO:0000313" key="14">
    <source>
        <dbReference type="EMBL" id="PHO17689.1"/>
    </source>
</evidence>
<evidence type="ECO:0000256" key="3">
    <source>
        <dbReference type="ARBA" id="ARBA00022500"/>
    </source>
</evidence>
<keyword evidence="3" id="KW-0145">Chemotaxis</keyword>
<evidence type="ECO:0000313" key="13">
    <source>
        <dbReference type="EMBL" id="AXX92326.1"/>
    </source>
</evidence>
<dbReference type="SUPFAM" id="SSF58104">
    <property type="entry name" value="Methyl-accepting chemotaxis protein (MCP) signaling domain"/>
    <property type="match status" value="1"/>
</dbReference>
<feature type="coiled-coil region" evidence="9">
    <location>
        <begin position="516"/>
        <end position="553"/>
    </location>
</feature>
<dbReference type="SMART" id="SM00283">
    <property type="entry name" value="MA"/>
    <property type="match status" value="1"/>
</dbReference>
<dbReference type="GO" id="GO:0004888">
    <property type="term" value="F:transmembrane signaling receptor activity"/>
    <property type="evidence" value="ECO:0007669"/>
    <property type="project" value="TreeGrafter"/>
</dbReference>
<dbReference type="CDD" id="cd12912">
    <property type="entry name" value="PDC2_MCP_like"/>
    <property type="match status" value="1"/>
</dbReference>
<keyword evidence="6 10" id="KW-0472">Membrane</keyword>
<dbReference type="AlphaFoldDB" id="A0A2G1DGR0"/>
<comment type="similarity">
    <text evidence="7">Belongs to the methyl-accepting chemotaxis (MCP) protein family.</text>
</comment>
<evidence type="ECO:0000259" key="11">
    <source>
        <dbReference type="PROSITE" id="PS50111"/>
    </source>
</evidence>
<reference evidence="13 16" key="2">
    <citation type="submission" date="2018-08" db="EMBL/GenBank/DDBJ databases">
        <title>Complete genome of the Arcobacter molluscorum type strain LMG 25693.</title>
        <authorList>
            <person name="Miller W.G."/>
            <person name="Yee E."/>
            <person name="Bono J.L."/>
        </authorList>
    </citation>
    <scope>NUCLEOTIDE SEQUENCE [LARGE SCALE GENOMIC DNA]</scope>
    <source>
        <strain evidence="13 16">CECT 7696</strain>
    </source>
</reference>
<keyword evidence="8" id="KW-0807">Transducer</keyword>
<keyword evidence="2" id="KW-1003">Cell membrane</keyword>
<evidence type="ECO:0000256" key="1">
    <source>
        <dbReference type="ARBA" id="ARBA00004651"/>
    </source>
</evidence>
<evidence type="ECO:0000259" key="12">
    <source>
        <dbReference type="PROSITE" id="PS50885"/>
    </source>
</evidence>
<dbReference type="GO" id="GO:0006935">
    <property type="term" value="P:chemotaxis"/>
    <property type="evidence" value="ECO:0007669"/>
    <property type="project" value="UniProtKB-KW"/>
</dbReference>
<proteinExistence type="inferred from homology"/>
<evidence type="ECO:0000256" key="10">
    <source>
        <dbReference type="SAM" id="Phobius"/>
    </source>
</evidence>
<dbReference type="Pfam" id="PF02743">
    <property type="entry name" value="dCache_1"/>
    <property type="match status" value="1"/>
</dbReference>
<dbReference type="InterPro" id="IPR003660">
    <property type="entry name" value="HAMP_dom"/>
</dbReference>
<feature type="coiled-coil region" evidence="9">
    <location>
        <begin position="385"/>
        <end position="412"/>
    </location>
</feature>
<evidence type="ECO:0000256" key="8">
    <source>
        <dbReference type="PROSITE-ProRule" id="PRU00284"/>
    </source>
</evidence>
<dbReference type="GO" id="GO:0005886">
    <property type="term" value="C:plasma membrane"/>
    <property type="evidence" value="ECO:0007669"/>
    <property type="project" value="UniProtKB-SubCell"/>
</dbReference>
<reference evidence="14 15" key="1">
    <citation type="submission" date="2017-09" db="EMBL/GenBank/DDBJ databases">
        <title>Arcobacter canalis sp. nov., a new species isolated from a water canal contaminated with urban sewage.</title>
        <authorList>
            <person name="Perez-Cataluna A."/>
            <person name="Salas-Masso N."/>
            <person name="Figueras M.J."/>
        </authorList>
    </citation>
    <scope>NUCLEOTIDE SEQUENCE [LARGE SCALE GENOMIC DNA]</scope>
    <source>
        <strain evidence="14 15">F98-3</strain>
    </source>
</reference>
<dbReference type="Proteomes" id="UP000262712">
    <property type="component" value="Chromosome"/>
</dbReference>
<evidence type="ECO:0000256" key="9">
    <source>
        <dbReference type="SAM" id="Coils"/>
    </source>
</evidence>
<dbReference type="GO" id="GO:0007165">
    <property type="term" value="P:signal transduction"/>
    <property type="evidence" value="ECO:0007669"/>
    <property type="project" value="UniProtKB-KW"/>
</dbReference>
<dbReference type="Gene3D" id="6.10.340.10">
    <property type="match status" value="1"/>
</dbReference>
<name>A0A2G1DGR0_9BACT</name>
<evidence type="ECO:0000313" key="15">
    <source>
        <dbReference type="Proteomes" id="UP000221222"/>
    </source>
</evidence>
<feature type="transmembrane region" description="Helical" evidence="10">
    <location>
        <begin position="12"/>
        <end position="32"/>
    </location>
</feature>
<dbReference type="InterPro" id="IPR004089">
    <property type="entry name" value="MCPsignal_dom"/>
</dbReference>
<evidence type="ECO:0000313" key="16">
    <source>
        <dbReference type="Proteomes" id="UP000262712"/>
    </source>
</evidence>
<protein>
    <submittedName>
        <fullName evidence="13">Cache sensor-containing MCP-domain signal transduction protein</fullName>
    </submittedName>
    <submittedName>
        <fullName evidence="14">Chemotaxis protein</fullName>
    </submittedName>
</protein>
<dbReference type="CDD" id="cd12913">
    <property type="entry name" value="PDC1_MCP_like"/>
    <property type="match status" value="1"/>
</dbReference>
<dbReference type="InterPro" id="IPR051310">
    <property type="entry name" value="MCP_chemotaxis"/>
</dbReference>
<dbReference type="Pfam" id="PF00015">
    <property type="entry name" value="MCPsignal"/>
    <property type="match status" value="1"/>
</dbReference>
<gene>
    <name evidence="13" type="ORF">AMOL_1351</name>
    <name evidence="14" type="ORF">CPU12_08830</name>
</gene>
<evidence type="ECO:0000256" key="2">
    <source>
        <dbReference type="ARBA" id="ARBA00022475"/>
    </source>
</evidence>
<evidence type="ECO:0000256" key="7">
    <source>
        <dbReference type="ARBA" id="ARBA00029447"/>
    </source>
</evidence>
<keyword evidence="15" id="KW-1185">Reference proteome</keyword>
<dbReference type="PANTHER" id="PTHR43531:SF11">
    <property type="entry name" value="METHYL-ACCEPTING CHEMOTAXIS PROTEIN 3"/>
    <property type="match status" value="1"/>
</dbReference>
<accession>A0A2G1DGR0</accession>
<keyword evidence="5 10" id="KW-1133">Transmembrane helix</keyword>
<keyword evidence="9" id="KW-0175">Coiled coil</keyword>
<feature type="domain" description="HAMP" evidence="12">
    <location>
        <begin position="406"/>
        <end position="453"/>
    </location>
</feature>
<dbReference type="Gene3D" id="3.30.450.20">
    <property type="entry name" value="PAS domain"/>
    <property type="match status" value="2"/>
</dbReference>
<feature type="domain" description="Methyl-accepting transducer" evidence="11">
    <location>
        <begin position="504"/>
        <end position="733"/>
    </location>
</feature>
<comment type="subcellular location">
    <subcellularLocation>
        <location evidence="1">Cell membrane</location>
        <topology evidence="1">Multi-pass membrane protein</topology>
    </subcellularLocation>
</comment>
<dbReference type="KEGG" id="amol:AMOL_1351"/>
<dbReference type="InterPro" id="IPR033479">
    <property type="entry name" value="dCache_1"/>
</dbReference>
<feature type="transmembrane region" description="Helical" evidence="10">
    <location>
        <begin position="321"/>
        <end position="342"/>
    </location>
</feature>
<dbReference type="EMBL" id="NXFY01000013">
    <property type="protein sequence ID" value="PHO17689.1"/>
    <property type="molecule type" value="Genomic_DNA"/>
</dbReference>
<sequence length="790" mass="88642">MKSFGNKLLIKILLSIIIVFSTTLFFISKMSVEASHDNATKYVKQKAETIALDFKGRIDSTTSVINTFYFDFQSAINQGVKLDEIHTVEKLKKILLDNENILGLWWSFKNKDMLFNSKSDSKYNIENEWYTKTGFNPYITKVNNNIIIQKAEEYNENNPWIKKPIEERKAYITNPYYHKINGEKTLLITLSIPLYKNEKFIGVVGGEIKLDTLSKITQNIKIYKSGYAFLVNSDGIIIGHPEKKLVSKQLLDYTNNDSNYNIAVNKIKTLQSHSFVTVARNGLKSYYYSKPFDIENIDYNWAVFVNVPEEEYLQDAENIKYFAIIISIIGILLITVVILFSIKKLKNNLSIISEGLDLFFKYLNKESNDTEKINIISNDEFGRMADNVNTNVEKIKNTIEEENILLNNVNEIVNNVSKGFLDKRIDKNCSTDSLNELKNLFNSMLDNLQKLVGANINNINNILEEYSKRNFLNTLEKENAGVIGERLINLNQMMTQLLVDSQKDGLILKNSATSLTKNVNNLNNNANEQASSLEETAASIEEITGNIKQTSEKSTEMLNISQDTKSSAQEGKKLANDTVAAMEEINSTVNNINEAITVIDQIAFQTNILSLNAAVEAAGAGEAGKGFAVVAQEVRNLANRSAEAAKEIKTLVENATVKANNGKVASNKMIEGFISLESKIQITNELIDDVSNAAKEQTVGMTQISEAVNQLDKVTQGNAAVAEKTNSIAIETNNIAIQIVQNVHKNNFRGKDTSSSKNDTLVKAKEEIIIQKPKNNIISEQTDNNEWESF</sequence>
<feature type="domain" description="HAMP" evidence="12">
    <location>
        <begin position="370"/>
        <end position="400"/>
    </location>
</feature>
<dbReference type="Proteomes" id="UP000221222">
    <property type="component" value="Unassembled WGS sequence"/>
</dbReference>
<dbReference type="Gene3D" id="1.10.287.950">
    <property type="entry name" value="Methyl-accepting chemotaxis protein"/>
    <property type="match status" value="1"/>
</dbReference>
<evidence type="ECO:0000256" key="5">
    <source>
        <dbReference type="ARBA" id="ARBA00022989"/>
    </source>
</evidence>
<dbReference type="EMBL" id="CP032098">
    <property type="protein sequence ID" value="AXX92326.1"/>
    <property type="molecule type" value="Genomic_DNA"/>
</dbReference>
<dbReference type="PANTHER" id="PTHR43531">
    <property type="entry name" value="PROTEIN ICFG"/>
    <property type="match status" value="1"/>
</dbReference>
<evidence type="ECO:0000256" key="4">
    <source>
        <dbReference type="ARBA" id="ARBA00022692"/>
    </source>
</evidence>
<evidence type="ECO:0000256" key="6">
    <source>
        <dbReference type="ARBA" id="ARBA00023136"/>
    </source>
</evidence>